<dbReference type="AlphaFoldDB" id="A0A837G7H5"/>
<accession>A0A837G7H5</accession>
<dbReference type="InterPro" id="IPR012341">
    <property type="entry name" value="6hp_glycosidase-like_sf"/>
</dbReference>
<evidence type="ECO:0000313" key="1">
    <source>
        <dbReference type="EMBL" id="KJY73873.1"/>
    </source>
</evidence>
<dbReference type="EMBL" id="JXXR01000010">
    <property type="protein sequence ID" value="KJY73873.1"/>
    <property type="molecule type" value="Genomic_DNA"/>
</dbReference>
<sequence>MITDIRRSLLDDAIHNDFAGFDPFDGLNARLFDIFPRLRNSLFGLAWIQIFKRSNINMRHLLGVPKKRNPKGVALFISGMLEQYQTTHETHLLEEAQKLADWLLEHQCCSKTWGASCWGYHFDWKARAFFVPKGKPNVISTIYVSRALFDLGKLTNNQRYVDAACSSAEFIVEHLYTEDQQRQFFAYIPGEKAFVHNASLWAAAWVGFVGSETDNAKYQELARTVAWQSINEQSPDGSWVYGARSHHQFIDGFHTGYNLEALYELKHSLQTDEFDESIDHGLVYYKAHLFEEDGTAKYYNNNRYPLDPHSVAQAVITLIKVGGEQDDLDMAGKVLNWSVKELYLSDKKQFVYQKTARTTNAINYVRWTQAWMYLSMSIYLKNQKGEKS</sequence>
<dbReference type="Gene3D" id="1.50.10.10">
    <property type="match status" value="1"/>
</dbReference>
<dbReference type="GO" id="GO:0005975">
    <property type="term" value="P:carbohydrate metabolic process"/>
    <property type="evidence" value="ECO:0007669"/>
    <property type="project" value="InterPro"/>
</dbReference>
<gene>
    <name evidence="1" type="ORF">TW71_09165</name>
</gene>
<proteinExistence type="predicted"/>
<organism evidence="1">
    <name type="scientific">Vibrio coralliilyticus</name>
    <dbReference type="NCBI Taxonomy" id="190893"/>
    <lineage>
        <taxon>Bacteria</taxon>
        <taxon>Pseudomonadati</taxon>
        <taxon>Pseudomonadota</taxon>
        <taxon>Gammaproteobacteria</taxon>
        <taxon>Vibrionales</taxon>
        <taxon>Vibrionaceae</taxon>
        <taxon>Vibrio</taxon>
    </lineage>
</organism>
<dbReference type="RefSeq" id="WP_045985665.1">
    <property type="nucleotide sequence ID" value="NZ_CP063052.1"/>
</dbReference>
<comment type="caution">
    <text evidence="1">The sequence shown here is derived from an EMBL/GenBank/DDBJ whole genome shotgun (WGS) entry which is preliminary data.</text>
</comment>
<name>A0A837G7H5_9VIBR</name>
<protein>
    <submittedName>
        <fullName evidence="1">Aspartate-semialdehyde dehydrogenase</fullName>
    </submittedName>
</protein>
<dbReference type="InterPro" id="IPR008928">
    <property type="entry name" value="6-hairpin_glycosidase_sf"/>
</dbReference>
<dbReference type="SUPFAM" id="SSF48208">
    <property type="entry name" value="Six-hairpin glycosidases"/>
    <property type="match status" value="1"/>
</dbReference>
<reference evidence="1" key="1">
    <citation type="journal article" date="2015" name="BMC Genomics">
        <title>Genome mining reveals unlocked bioactive potential of marine Gram-negative bacteria.</title>
        <authorList>
            <person name="Machado H."/>
            <person name="Sonnenschein E.C."/>
            <person name="Melchiorsen J."/>
            <person name="Gram L."/>
        </authorList>
    </citation>
    <scope>NUCLEOTIDE SEQUENCE</scope>
    <source>
        <strain evidence="1">S2052</strain>
    </source>
</reference>